<dbReference type="InterPro" id="IPR006073">
    <property type="entry name" value="GTP-bd"/>
</dbReference>
<comment type="caution">
    <text evidence="3">The sequence shown here is derived from an EMBL/GenBank/DDBJ whole genome shotgun (WGS) entry which is preliminary data.</text>
</comment>
<feature type="transmembrane region" description="Helical" evidence="1">
    <location>
        <begin position="35"/>
        <end position="54"/>
    </location>
</feature>
<dbReference type="GO" id="GO:0030488">
    <property type="term" value="P:tRNA methylation"/>
    <property type="evidence" value="ECO:0007669"/>
    <property type="project" value="TreeGrafter"/>
</dbReference>
<dbReference type="GO" id="GO:0005829">
    <property type="term" value="C:cytosol"/>
    <property type="evidence" value="ECO:0007669"/>
    <property type="project" value="TreeGrafter"/>
</dbReference>
<evidence type="ECO:0000313" key="4">
    <source>
        <dbReference type="Proteomes" id="UP000003477"/>
    </source>
</evidence>
<accession>G5J0B6</accession>
<dbReference type="PANTHER" id="PTHR42714">
    <property type="entry name" value="TRNA MODIFICATION GTPASE GTPBP3"/>
    <property type="match status" value="1"/>
</dbReference>
<keyword evidence="1" id="KW-1133">Transmembrane helix</keyword>
<reference evidence="3 4" key="1">
    <citation type="journal article" date="2011" name="Front. Microbiol.">
        <title>Two Strains of Crocosphaera watsonii with Highly Conserved Genomes are Distinguished by Strain-Specific Features.</title>
        <authorList>
            <person name="Bench S.R."/>
            <person name="Ilikchyan I.N."/>
            <person name="Tripp H.J."/>
            <person name="Zehr J.P."/>
        </authorList>
    </citation>
    <scope>NUCLEOTIDE SEQUENCE [LARGE SCALE GENOMIC DNA]</scope>
    <source>
        <strain evidence="3 4">WH 0003</strain>
    </source>
</reference>
<evidence type="ECO:0000256" key="1">
    <source>
        <dbReference type="SAM" id="Phobius"/>
    </source>
</evidence>
<feature type="domain" description="G" evidence="2">
    <location>
        <begin position="304"/>
        <end position="416"/>
    </location>
</feature>
<dbReference type="AlphaFoldDB" id="G5J0B6"/>
<dbReference type="PANTHER" id="PTHR42714:SF2">
    <property type="entry name" value="TRNA MODIFICATION GTPASE GTPBP3, MITOCHONDRIAL"/>
    <property type="match status" value="1"/>
</dbReference>
<proteinExistence type="predicted"/>
<dbReference type="Gene3D" id="3.40.50.300">
    <property type="entry name" value="P-loop containing nucleotide triphosphate hydrolases"/>
    <property type="match status" value="1"/>
</dbReference>
<sequence length="639" mass="72957">MIRLKPWQWVVLASPVIVIVSFFIIATGIQIHQWGINWIWAILVLILLGWRWLLVKWTKPVEQQIETFISQVTQEGDKQENQIVATIGDQETIGKIETILYDIIQETRNDRPFWEDWPTFWQRCESLVSAIAQVYHPEIKYPLLNIYVPQAYGLIRGTVDDLDRWMQKLAPFLNQVSIGQAYQAYEVYQKLEPNARKLWRVWNWSQWVLNPVVALAKQTSRKSTQEANQQLVVNFGQTFRETALKILAKQAIALYSHKTLLPSDTLSTLSVPEKAPSAAKTQTLQEIIAKAQPIDKIEVKPVNILLAGRTGAGKSSLINTLFKTAQAEVDILPNTDDFTAYHWHSNTGESLTLWDTPGYEQINRPEFREQVLNYCTKADLLLLVTPALDPSLEIDMKFLEAVREEITNLPMIAIVTQVDRLRPVREWQPPYDWQQGKLPKEISIREATAYRVEILGDKCDVILPIVTRDGTVGRQSWGIDVLTNSLLASIKPSKQLRLARFLQQQEARSVAAAKIIENCTLRLSTTEGITALLKSPVLQFLSTLSTGSSTLAYLLAEQIPVEQLPIVVGKLQMAYDLFCLFDSDEVNLKQFDLLSLWPLLLDNSGNSQDNAWAFGQAMVEFLNKNMTIEQLRKRFKEYL</sequence>
<protein>
    <submittedName>
        <fullName evidence="3">Small GTP-binding protein domain</fullName>
    </submittedName>
</protein>
<dbReference type="SUPFAM" id="SSF52540">
    <property type="entry name" value="P-loop containing nucleoside triphosphate hydrolases"/>
    <property type="match status" value="1"/>
</dbReference>
<name>G5J0B6_CROWT</name>
<keyword evidence="1" id="KW-0812">Transmembrane</keyword>
<evidence type="ECO:0000259" key="2">
    <source>
        <dbReference type="Pfam" id="PF01926"/>
    </source>
</evidence>
<dbReference type="GO" id="GO:0005525">
    <property type="term" value="F:GTP binding"/>
    <property type="evidence" value="ECO:0007669"/>
    <property type="project" value="InterPro"/>
</dbReference>
<keyword evidence="1" id="KW-0472">Membrane</keyword>
<dbReference type="EMBL" id="AESD01000152">
    <property type="protein sequence ID" value="EHJ14377.1"/>
    <property type="molecule type" value="Genomic_DNA"/>
</dbReference>
<organism evidence="3 4">
    <name type="scientific">Crocosphaera watsonii WH 0003</name>
    <dbReference type="NCBI Taxonomy" id="423471"/>
    <lineage>
        <taxon>Bacteria</taxon>
        <taxon>Bacillati</taxon>
        <taxon>Cyanobacteriota</taxon>
        <taxon>Cyanophyceae</taxon>
        <taxon>Oscillatoriophycideae</taxon>
        <taxon>Chroococcales</taxon>
        <taxon>Aphanothecaceae</taxon>
        <taxon>Crocosphaera</taxon>
    </lineage>
</organism>
<dbReference type="RefSeq" id="WP_007309479.1">
    <property type="nucleotide sequence ID" value="NZ_AESD01000152.1"/>
</dbReference>
<dbReference type="InterPro" id="IPR027417">
    <property type="entry name" value="P-loop_NTPase"/>
</dbReference>
<evidence type="ECO:0000313" key="3">
    <source>
        <dbReference type="EMBL" id="EHJ14377.1"/>
    </source>
</evidence>
<dbReference type="Proteomes" id="UP000003477">
    <property type="component" value="Unassembled WGS sequence"/>
</dbReference>
<feature type="transmembrane region" description="Helical" evidence="1">
    <location>
        <begin position="7"/>
        <end position="29"/>
    </location>
</feature>
<dbReference type="GeneID" id="88764823"/>
<dbReference type="PATRIC" id="fig|423471.3.peg.881"/>
<dbReference type="Pfam" id="PF01926">
    <property type="entry name" value="MMR_HSR1"/>
    <property type="match status" value="1"/>
</dbReference>
<dbReference type="GO" id="GO:0002098">
    <property type="term" value="P:tRNA wobble uridine modification"/>
    <property type="evidence" value="ECO:0007669"/>
    <property type="project" value="TreeGrafter"/>
</dbReference>
<gene>
    <name evidence="3" type="ORF">CWATWH0003_0953</name>
</gene>